<feature type="region of interest" description="Disordered" evidence="1">
    <location>
        <begin position="1"/>
        <end position="65"/>
    </location>
</feature>
<protein>
    <submittedName>
        <fullName evidence="2">Uncharacterized protein</fullName>
    </submittedName>
</protein>
<feature type="compositionally biased region" description="Low complexity" evidence="1">
    <location>
        <begin position="1"/>
        <end position="14"/>
    </location>
</feature>
<reference evidence="2" key="1">
    <citation type="journal article" date="2022" name="bioRxiv">
        <title>Sequencing and chromosome-scale assembly of the giantPleurodeles waltlgenome.</title>
        <authorList>
            <person name="Brown T."/>
            <person name="Elewa A."/>
            <person name="Iarovenko S."/>
            <person name="Subramanian E."/>
            <person name="Araus A.J."/>
            <person name="Petzold A."/>
            <person name="Susuki M."/>
            <person name="Suzuki K.-i.T."/>
            <person name="Hayashi T."/>
            <person name="Toyoda A."/>
            <person name="Oliveira C."/>
            <person name="Osipova E."/>
            <person name="Leigh N.D."/>
            <person name="Simon A."/>
            <person name="Yun M.H."/>
        </authorList>
    </citation>
    <scope>NUCLEOTIDE SEQUENCE</scope>
    <source>
        <strain evidence="2">20211129_DDA</strain>
        <tissue evidence="2">Liver</tissue>
    </source>
</reference>
<evidence type="ECO:0000313" key="3">
    <source>
        <dbReference type="Proteomes" id="UP001066276"/>
    </source>
</evidence>
<keyword evidence="3" id="KW-1185">Reference proteome</keyword>
<dbReference type="Proteomes" id="UP001066276">
    <property type="component" value="Chromosome 2_1"/>
</dbReference>
<organism evidence="2 3">
    <name type="scientific">Pleurodeles waltl</name>
    <name type="common">Iberian ribbed newt</name>
    <dbReference type="NCBI Taxonomy" id="8319"/>
    <lineage>
        <taxon>Eukaryota</taxon>
        <taxon>Metazoa</taxon>
        <taxon>Chordata</taxon>
        <taxon>Craniata</taxon>
        <taxon>Vertebrata</taxon>
        <taxon>Euteleostomi</taxon>
        <taxon>Amphibia</taxon>
        <taxon>Batrachia</taxon>
        <taxon>Caudata</taxon>
        <taxon>Salamandroidea</taxon>
        <taxon>Salamandridae</taxon>
        <taxon>Pleurodelinae</taxon>
        <taxon>Pleurodeles</taxon>
    </lineage>
</organism>
<dbReference type="AlphaFoldDB" id="A0AAV7VMF3"/>
<evidence type="ECO:0000256" key="1">
    <source>
        <dbReference type="SAM" id="MobiDB-lite"/>
    </source>
</evidence>
<accession>A0AAV7VMF3</accession>
<gene>
    <name evidence="2" type="ORF">NDU88_006614</name>
</gene>
<evidence type="ECO:0000313" key="2">
    <source>
        <dbReference type="EMBL" id="KAJ1202819.1"/>
    </source>
</evidence>
<sequence length="81" mass="8566">MRGVSRSAASASSRGTPAEGQGSRALSLPPPAQRAVRPGGGRDPRQWRPLRPFVTGSSTSAASSWAPFSRSINRCRAMFPL</sequence>
<proteinExistence type="predicted"/>
<dbReference type="EMBL" id="JANPWB010000003">
    <property type="protein sequence ID" value="KAJ1202819.1"/>
    <property type="molecule type" value="Genomic_DNA"/>
</dbReference>
<name>A0AAV7VMF3_PLEWA</name>
<comment type="caution">
    <text evidence="2">The sequence shown here is derived from an EMBL/GenBank/DDBJ whole genome shotgun (WGS) entry which is preliminary data.</text>
</comment>